<evidence type="ECO:0000256" key="1">
    <source>
        <dbReference type="SAM" id="MobiDB-lite"/>
    </source>
</evidence>
<accession>A0AAD6ZIJ8</accession>
<feature type="compositionally biased region" description="Basic and acidic residues" evidence="1">
    <location>
        <begin position="352"/>
        <end position="361"/>
    </location>
</feature>
<keyword evidence="3" id="KW-1185">Reference proteome</keyword>
<sequence>MPAVIVSGDKDSGANKSFGANDDEPEAEHLQPIAVDGSKAEIIKAHPRRKPQPPPKVRFINNTVYSHSITAALFDVIPTKYHSLLDYSEYKHLGKDFIAELRNYRSSMINTLQGVTVPILTSAGHAVDSTILASVNADRSQDKVLLGLLWFPADKSSKPLAPILFPDGKKNLMYIFLSRVVLDLHRVMVHGPSSLAANAKPDPKANGTKYGFVEVTDHSLALAGTFACFLVSADKTFASTGAITKINWEADYRTYKKLLASNRDSPSVKHIFKVNAHVFAGVLRTAGATEENVADADVEDEISEAMHCLAFGDFEDPSNSDNDGAGDEILNVDDSPPRESVARRARITDAPPEIREIPNREEMEEDEVVVPRARTHGSNKK</sequence>
<protein>
    <submittedName>
        <fullName evidence="2">Uncharacterized protein</fullName>
    </submittedName>
</protein>
<proteinExistence type="predicted"/>
<dbReference type="EMBL" id="JARIHO010000046">
    <property type="protein sequence ID" value="KAJ7323604.1"/>
    <property type="molecule type" value="Genomic_DNA"/>
</dbReference>
<organism evidence="2 3">
    <name type="scientific">Mycena albidolilacea</name>
    <dbReference type="NCBI Taxonomy" id="1033008"/>
    <lineage>
        <taxon>Eukaryota</taxon>
        <taxon>Fungi</taxon>
        <taxon>Dikarya</taxon>
        <taxon>Basidiomycota</taxon>
        <taxon>Agaricomycotina</taxon>
        <taxon>Agaricomycetes</taxon>
        <taxon>Agaricomycetidae</taxon>
        <taxon>Agaricales</taxon>
        <taxon>Marasmiineae</taxon>
        <taxon>Mycenaceae</taxon>
        <taxon>Mycena</taxon>
    </lineage>
</organism>
<gene>
    <name evidence="2" type="ORF">DFH08DRAFT_817640</name>
</gene>
<evidence type="ECO:0000313" key="2">
    <source>
        <dbReference type="EMBL" id="KAJ7323604.1"/>
    </source>
</evidence>
<feature type="region of interest" description="Disordered" evidence="1">
    <location>
        <begin position="1"/>
        <end position="28"/>
    </location>
</feature>
<name>A0AAD6ZIJ8_9AGAR</name>
<comment type="caution">
    <text evidence="2">The sequence shown here is derived from an EMBL/GenBank/DDBJ whole genome shotgun (WGS) entry which is preliminary data.</text>
</comment>
<feature type="region of interest" description="Disordered" evidence="1">
    <location>
        <begin position="316"/>
        <end position="381"/>
    </location>
</feature>
<dbReference type="Proteomes" id="UP001218218">
    <property type="component" value="Unassembled WGS sequence"/>
</dbReference>
<dbReference type="AlphaFoldDB" id="A0AAD6ZIJ8"/>
<evidence type="ECO:0000313" key="3">
    <source>
        <dbReference type="Proteomes" id="UP001218218"/>
    </source>
</evidence>
<reference evidence="2" key="1">
    <citation type="submission" date="2023-03" db="EMBL/GenBank/DDBJ databases">
        <title>Massive genome expansion in bonnet fungi (Mycena s.s.) driven by repeated elements and novel gene families across ecological guilds.</title>
        <authorList>
            <consortium name="Lawrence Berkeley National Laboratory"/>
            <person name="Harder C.B."/>
            <person name="Miyauchi S."/>
            <person name="Viragh M."/>
            <person name="Kuo A."/>
            <person name="Thoen E."/>
            <person name="Andreopoulos B."/>
            <person name="Lu D."/>
            <person name="Skrede I."/>
            <person name="Drula E."/>
            <person name="Henrissat B."/>
            <person name="Morin E."/>
            <person name="Kohler A."/>
            <person name="Barry K."/>
            <person name="LaButti K."/>
            <person name="Morin E."/>
            <person name="Salamov A."/>
            <person name="Lipzen A."/>
            <person name="Mereny Z."/>
            <person name="Hegedus B."/>
            <person name="Baldrian P."/>
            <person name="Stursova M."/>
            <person name="Weitz H."/>
            <person name="Taylor A."/>
            <person name="Grigoriev I.V."/>
            <person name="Nagy L.G."/>
            <person name="Martin F."/>
            <person name="Kauserud H."/>
        </authorList>
    </citation>
    <scope>NUCLEOTIDE SEQUENCE</scope>
    <source>
        <strain evidence="2">CBHHK002</strain>
    </source>
</reference>